<evidence type="ECO:0000313" key="1">
    <source>
        <dbReference type="EMBL" id="PRQ77324.1"/>
    </source>
</evidence>
<proteinExistence type="predicted"/>
<dbReference type="AlphaFoldDB" id="A0A2T0AH54"/>
<dbReference type="Proteomes" id="UP000239560">
    <property type="component" value="Unassembled WGS sequence"/>
</dbReference>
<reference evidence="1 2" key="1">
    <citation type="journal article" date="2018" name="Elife">
        <title>Functional genomics of lipid metabolism in the oleaginous yeast Rhodosporidium toruloides.</title>
        <authorList>
            <person name="Coradetti S.T."/>
            <person name="Pinel D."/>
            <person name="Geiselman G."/>
            <person name="Ito M."/>
            <person name="Mondo S."/>
            <person name="Reilly M.C."/>
            <person name="Cheng Y.F."/>
            <person name="Bauer S."/>
            <person name="Grigoriev I."/>
            <person name="Gladden J.M."/>
            <person name="Simmons B.A."/>
            <person name="Brem R."/>
            <person name="Arkin A.P."/>
            <person name="Skerker J.M."/>
        </authorList>
    </citation>
    <scope>NUCLEOTIDE SEQUENCE [LARGE SCALE GENOMIC DNA]</scope>
    <source>
        <strain evidence="1 2">NBRC 0880</strain>
    </source>
</reference>
<evidence type="ECO:0000313" key="2">
    <source>
        <dbReference type="Proteomes" id="UP000239560"/>
    </source>
</evidence>
<comment type="caution">
    <text evidence="1">The sequence shown here is derived from an EMBL/GenBank/DDBJ whole genome shotgun (WGS) entry which is preliminary data.</text>
</comment>
<gene>
    <name evidence="1" type="ORF">AAT19DRAFT_8392</name>
</gene>
<dbReference type="EMBL" id="LCTV02000001">
    <property type="protein sequence ID" value="PRQ77324.1"/>
    <property type="molecule type" value="Genomic_DNA"/>
</dbReference>
<accession>A0A2T0AH54</accession>
<dbReference type="OrthoDB" id="10377908at2759"/>
<organism evidence="1 2">
    <name type="scientific">Rhodotorula toruloides</name>
    <name type="common">Yeast</name>
    <name type="synonym">Rhodosporidium toruloides</name>
    <dbReference type="NCBI Taxonomy" id="5286"/>
    <lineage>
        <taxon>Eukaryota</taxon>
        <taxon>Fungi</taxon>
        <taxon>Dikarya</taxon>
        <taxon>Basidiomycota</taxon>
        <taxon>Pucciniomycotina</taxon>
        <taxon>Microbotryomycetes</taxon>
        <taxon>Sporidiobolales</taxon>
        <taxon>Sporidiobolaceae</taxon>
        <taxon>Rhodotorula</taxon>
    </lineage>
</organism>
<sequence>MLPFRPPIALFSPEWVTIHLAAPPLHSNNPLLLEPSRLLTRTVHPRTPTDEQRLIGYHSYFHSQIAAMCNEISVRLEGEATVHGMGPDKDLFRQVVETLEQGFSRTNDRAAALLRARGLQSKLRWDIERFPNAPTRWRTVDAFVLEVLGTFHAGVLGRHIEPTYLVSRLVRSRVARCADSSFVNAVDLRRASSLHPRAYSFPSNSHTHRELTELSQIDISAWVVYCTNPSSESWKTIWRQFEQTDGPAGRAWEGIIHAHRGSWDRLLAQAQREIGKERFVPRARTVGRF</sequence>
<protein>
    <submittedName>
        <fullName evidence="1">Uncharacterized protein</fullName>
    </submittedName>
</protein>
<name>A0A2T0AH54_RHOTO</name>